<evidence type="ECO:0000313" key="1">
    <source>
        <dbReference type="EMBL" id="GAC32512.1"/>
    </source>
</evidence>
<dbReference type="AlphaFoldDB" id="K6ZQF4"/>
<keyword evidence="2" id="KW-1185">Reference proteome</keyword>
<sequence length="60" mass="6367">MSIQADEPIINTDSNLDDLGDDFMCIMRSDNSTIVSSNGVIVTGTPLDKAPAAEQKAKVL</sequence>
<dbReference type="RefSeq" id="WP_007104305.1">
    <property type="nucleotide sequence ID" value="NZ_BAER01000040.1"/>
</dbReference>
<evidence type="ECO:0000313" key="2">
    <source>
        <dbReference type="Proteomes" id="UP000006322"/>
    </source>
</evidence>
<proteinExistence type="predicted"/>
<gene>
    <name evidence="1" type="ORF">GPLA_1598</name>
</gene>
<protein>
    <submittedName>
        <fullName evidence="1">Uncharacterized protein</fullName>
    </submittedName>
</protein>
<reference evidence="2" key="1">
    <citation type="journal article" date="2014" name="Environ. Microbiol.">
        <title>Comparative genomics of the marine bacterial genus Glaciecola reveals the high degree of genomic diversity and genomic characteristic for cold adaptation.</title>
        <authorList>
            <person name="Qin Q.L."/>
            <person name="Xie B.B."/>
            <person name="Yu Y."/>
            <person name="Shu Y.L."/>
            <person name="Rong J.C."/>
            <person name="Zhang Y.J."/>
            <person name="Zhao D.L."/>
            <person name="Chen X.L."/>
            <person name="Zhang X.Y."/>
            <person name="Chen B."/>
            <person name="Zhou B.C."/>
            <person name="Zhang Y.Z."/>
        </authorList>
    </citation>
    <scope>NUCLEOTIDE SEQUENCE [LARGE SCALE GENOMIC DNA]</scope>
    <source>
        <strain evidence="2">LMG 21857</strain>
    </source>
</reference>
<organism evidence="1 2">
    <name type="scientific">Paraglaciecola polaris LMG 21857</name>
    <dbReference type="NCBI Taxonomy" id="1129793"/>
    <lineage>
        <taxon>Bacteria</taxon>
        <taxon>Pseudomonadati</taxon>
        <taxon>Pseudomonadota</taxon>
        <taxon>Gammaproteobacteria</taxon>
        <taxon>Alteromonadales</taxon>
        <taxon>Alteromonadaceae</taxon>
        <taxon>Paraglaciecola</taxon>
    </lineage>
</organism>
<dbReference type="EMBL" id="BAER01000040">
    <property type="protein sequence ID" value="GAC32512.1"/>
    <property type="molecule type" value="Genomic_DNA"/>
</dbReference>
<accession>K6ZQF4</accession>
<dbReference type="Proteomes" id="UP000006322">
    <property type="component" value="Unassembled WGS sequence"/>
</dbReference>
<comment type="caution">
    <text evidence="1">The sequence shown here is derived from an EMBL/GenBank/DDBJ whole genome shotgun (WGS) entry which is preliminary data.</text>
</comment>
<name>K6ZQF4_9ALTE</name>